<dbReference type="NCBIfam" id="NF038116">
    <property type="entry name" value="Sden1266_dom"/>
    <property type="match status" value="1"/>
</dbReference>
<keyword evidence="1" id="KW-0472">Membrane</keyword>
<proteinExistence type="predicted"/>
<dbReference type="EMBL" id="AP011177">
    <property type="protein sequence ID" value="BAJ01148.1"/>
    <property type="molecule type" value="Genomic_DNA"/>
</dbReference>
<dbReference type="RefSeq" id="WP_013050459.1">
    <property type="nucleotide sequence ID" value="NC_014012.1"/>
</dbReference>
<organism evidence="2 3">
    <name type="scientific">Shewanella violacea (strain JCM 10179 / CIP 106290 / LMG 19151 / DSS12)</name>
    <dbReference type="NCBI Taxonomy" id="637905"/>
    <lineage>
        <taxon>Bacteria</taxon>
        <taxon>Pseudomonadati</taxon>
        <taxon>Pseudomonadota</taxon>
        <taxon>Gammaproteobacteria</taxon>
        <taxon>Alteromonadales</taxon>
        <taxon>Shewanellaceae</taxon>
        <taxon>Shewanella</taxon>
    </lineage>
</organism>
<dbReference type="HOGENOM" id="CLU_073322_0_0_6"/>
<evidence type="ECO:0000313" key="2">
    <source>
        <dbReference type="EMBL" id="BAJ01148.1"/>
    </source>
</evidence>
<reference evidence="3" key="1">
    <citation type="journal article" date="2010" name="Mol. Biosyst.">
        <title>Complete genome sequence and comparative analysis of Shewanella violacea, a psychrophilic and piezophilic bacterium from deep sea floor sediments.</title>
        <authorList>
            <person name="Aono E."/>
            <person name="Baba T."/>
            <person name="Ara T."/>
            <person name="Nishi T."/>
            <person name="Nakamichi T."/>
            <person name="Inamoto E."/>
            <person name="Toyonaga H."/>
            <person name="Hasegawa M."/>
            <person name="Takai Y."/>
            <person name="Okumura Y."/>
            <person name="Baba M."/>
            <person name="Tomita M."/>
            <person name="Kato C."/>
            <person name="Oshima T."/>
            <person name="Nakasone K."/>
            <person name="Mori H."/>
        </authorList>
    </citation>
    <scope>NUCLEOTIDE SEQUENCE [LARGE SCALE GENOMIC DNA]</scope>
    <source>
        <strain evidence="3">JCM 10179 / CIP 106290 / LMG 19151 / DSS12</strain>
    </source>
</reference>
<evidence type="ECO:0000313" key="3">
    <source>
        <dbReference type="Proteomes" id="UP000002350"/>
    </source>
</evidence>
<dbReference type="Proteomes" id="UP000002350">
    <property type="component" value="Chromosome"/>
</dbReference>
<gene>
    <name evidence="2" type="ordered locus">SVI_1177</name>
</gene>
<feature type="transmembrane region" description="Helical" evidence="1">
    <location>
        <begin position="323"/>
        <end position="342"/>
    </location>
</feature>
<sequence length="349" mass="37920">MMNHNVNNNHAKAITGLIIETGVGASSASKSKLSCSKRISLLTLLVGACITFNLSAYASEEAINSSDTRSTQGVFSVGGQTPSLSAMSDNELDAQVGMIADENALLSSQPSPRLAWLEKKMITLKPSSFNPMDIKTREQVISEHKSGDISAKYSLQKNGMKTVADDAQSTVPKAFSNPIYHEFSIYEASSRLFVDDDGDGFYQTFSVTFDADVYGLDAVEVADVYAEIYLSRDGGPWVHYDSTDVFSIVGESSDDDYEVLTSLHYGYYTDYYDVLIDLYEVGFDDIVATISSNDTDNLYALPLESSDRDEVYIDGGDSSSEGYGGGAISLLSLLGLGIIASLRRKKCKY</sequence>
<dbReference type="STRING" id="637905.SVI_1177"/>
<protein>
    <recommendedName>
        <fullName evidence="4">GlyGly-CTERM sorting domain-containing protein</fullName>
    </recommendedName>
</protein>
<keyword evidence="1" id="KW-1133">Transmembrane helix</keyword>
<dbReference type="eggNOG" id="ENOG5032RCX">
    <property type="taxonomic scope" value="Bacteria"/>
</dbReference>
<accession>D4ZHJ9</accession>
<dbReference type="AlphaFoldDB" id="D4ZHJ9"/>
<name>D4ZHJ9_SHEVD</name>
<keyword evidence="1" id="KW-0812">Transmembrane</keyword>
<keyword evidence="3" id="KW-1185">Reference proteome</keyword>
<dbReference type="KEGG" id="svo:SVI_1177"/>
<evidence type="ECO:0000256" key="1">
    <source>
        <dbReference type="SAM" id="Phobius"/>
    </source>
</evidence>
<evidence type="ECO:0008006" key="4">
    <source>
        <dbReference type="Google" id="ProtNLM"/>
    </source>
</evidence>